<dbReference type="Proteomes" id="UP001211907">
    <property type="component" value="Unassembled WGS sequence"/>
</dbReference>
<feature type="domain" description="Methyltransferase" evidence="1">
    <location>
        <begin position="103"/>
        <end position="196"/>
    </location>
</feature>
<reference evidence="2" key="1">
    <citation type="submission" date="2020-05" db="EMBL/GenBank/DDBJ databases">
        <title>Phylogenomic resolution of chytrid fungi.</title>
        <authorList>
            <person name="Stajich J.E."/>
            <person name="Amses K."/>
            <person name="Simmons R."/>
            <person name="Seto K."/>
            <person name="Myers J."/>
            <person name="Bonds A."/>
            <person name="Quandt C.A."/>
            <person name="Barry K."/>
            <person name="Liu P."/>
            <person name="Grigoriev I."/>
            <person name="Longcore J.E."/>
            <person name="James T.Y."/>
        </authorList>
    </citation>
    <scope>NUCLEOTIDE SEQUENCE</scope>
    <source>
        <strain evidence="2">JEL0513</strain>
    </source>
</reference>
<organism evidence="2 3">
    <name type="scientific">Physocladia obscura</name>
    <dbReference type="NCBI Taxonomy" id="109957"/>
    <lineage>
        <taxon>Eukaryota</taxon>
        <taxon>Fungi</taxon>
        <taxon>Fungi incertae sedis</taxon>
        <taxon>Chytridiomycota</taxon>
        <taxon>Chytridiomycota incertae sedis</taxon>
        <taxon>Chytridiomycetes</taxon>
        <taxon>Chytridiales</taxon>
        <taxon>Chytriomycetaceae</taxon>
        <taxon>Physocladia</taxon>
    </lineage>
</organism>
<protein>
    <recommendedName>
        <fullName evidence="1">Methyltransferase domain-containing protein</fullName>
    </recommendedName>
</protein>
<evidence type="ECO:0000313" key="2">
    <source>
        <dbReference type="EMBL" id="KAJ3127383.1"/>
    </source>
</evidence>
<dbReference type="InterPro" id="IPR029063">
    <property type="entry name" value="SAM-dependent_MTases_sf"/>
</dbReference>
<dbReference type="Gene3D" id="3.40.50.150">
    <property type="entry name" value="Vaccinia Virus protein VP39"/>
    <property type="match status" value="1"/>
</dbReference>
<proteinExistence type="predicted"/>
<dbReference type="AlphaFoldDB" id="A0AAD5T924"/>
<evidence type="ECO:0000259" key="1">
    <source>
        <dbReference type="Pfam" id="PF13649"/>
    </source>
</evidence>
<dbReference type="InterPro" id="IPR041698">
    <property type="entry name" value="Methyltransf_25"/>
</dbReference>
<comment type="caution">
    <text evidence="2">The sequence shown here is derived from an EMBL/GenBank/DDBJ whole genome shotgun (WGS) entry which is preliminary data.</text>
</comment>
<keyword evidence="3" id="KW-1185">Reference proteome</keyword>
<dbReference type="Pfam" id="PF13649">
    <property type="entry name" value="Methyltransf_25"/>
    <property type="match status" value="1"/>
</dbReference>
<gene>
    <name evidence="2" type="ORF">HK100_009781</name>
</gene>
<dbReference type="EMBL" id="JADGJH010000513">
    <property type="protein sequence ID" value="KAJ3127383.1"/>
    <property type="molecule type" value="Genomic_DNA"/>
</dbReference>
<accession>A0AAD5T924</accession>
<sequence>MGPHVSRMLKEKPVSKTLITSSTPIDTPLATAESSESLDAQTISLVATLDGVDFTREYHGVEDSDYFLPSDVGEQDRLELQVLCCDIVRDDIKKLAATPGYKILDVGCANGYWLDSIAKTYLSAELHGVDLAPAVIEKAAKFLPSASFTAGNVITGLPFEDNTFDYVHQRYLILGLPKHQFAVAIRELMRVTKPGGWIELVETDAVAYRGGPTADVLVGAIKKAMAPRKLDFLAGTNLVNHVKLALQTTKYTVAKLQKRTVSMPQNWGGPIGDMAAVDGRQLYLSMEDFLHKILGVEREEYRELVEKMLEESKAFKTYG</sequence>
<feature type="non-terminal residue" evidence="2">
    <location>
        <position position="1"/>
    </location>
</feature>
<evidence type="ECO:0000313" key="3">
    <source>
        <dbReference type="Proteomes" id="UP001211907"/>
    </source>
</evidence>
<dbReference type="SUPFAM" id="SSF53335">
    <property type="entry name" value="S-adenosyl-L-methionine-dependent methyltransferases"/>
    <property type="match status" value="1"/>
</dbReference>
<dbReference type="CDD" id="cd02440">
    <property type="entry name" value="AdoMet_MTases"/>
    <property type="match status" value="1"/>
</dbReference>
<dbReference type="PANTHER" id="PTHR43591">
    <property type="entry name" value="METHYLTRANSFERASE"/>
    <property type="match status" value="1"/>
</dbReference>
<name>A0AAD5T924_9FUNG</name>